<dbReference type="OMA" id="FRATCKN"/>
<dbReference type="SUPFAM" id="SSF53098">
    <property type="entry name" value="Ribonuclease H-like"/>
    <property type="match status" value="1"/>
</dbReference>
<proteinExistence type="predicted"/>
<keyword evidence="2" id="KW-1185">Reference proteome</keyword>
<dbReference type="InterPro" id="IPR036397">
    <property type="entry name" value="RNaseH_sf"/>
</dbReference>
<protein>
    <recommendedName>
        <fullName evidence="3">RNase H type-1 domain-containing protein</fullName>
    </recommendedName>
</protein>
<dbReference type="CDD" id="cd09276">
    <property type="entry name" value="Rnase_HI_RT_non_LTR"/>
    <property type="match status" value="1"/>
</dbReference>
<sequence>MHRRPVYKGTSSAPWWTEEYATSDGSETKDDAVGYGSTVHRGGQAVARGCDRLGPDEVSDAEATGAPEGFKAALSIQYSSRHTIIVCLDNIATATCLRGKPSDSSQDVFIELQALAASQDATKVRWVPGHAKILGNEADALAKARCLKSVPRCPPHAGLSASSR</sequence>
<dbReference type="EMBL" id="KL659360">
    <property type="protein sequence ID" value="KFA69756.1"/>
    <property type="molecule type" value="Genomic_DNA"/>
</dbReference>
<dbReference type="OrthoDB" id="5077812at2759"/>
<dbReference type="HOGENOM" id="CLU_1620159_0_0_1"/>
<dbReference type="InterPro" id="IPR012337">
    <property type="entry name" value="RNaseH-like_sf"/>
</dbReference>
<gene>
    <name evidence="1" type="ORF">S40285_06000</name>
</gene>
<dbReference type="InParanoid" id="A0A084R0M1"/>
<dbReference type="GO" id="GO:0003676">
    <property type="term" value="F:nucleic acid binding"/>
    <property type="evidence" value="ECO:0007669"/>
    <property type="project" value="InterPro"/>
</dbReference>
<evidence type="ECO:0008006" key="3">
    <source>
        <dbReference type="Google" id="ProtNLM"/>
    </source>
</evidence>
<dbReference type="Gene3D" id="3.30.420.10">
    <property type="entry name" value="Ribonuclease H-like superfamily/Ribonuclease H"/>
    <property type="match status" value="1"/>
</dbReference>
<reference evidence="1 2" key="1">
    <citation type="journal article" date="2014" name="BMC Genomics">
        <title>Comparative genome sequencing reveals chemotype-specific gene clusters in the toxigenic black mold Stachybotrys.</title>
        <authorList>
            <person name="Semeiks J."/>
            <person name="Borek D."/>
            <person name="Otwinowski Z."/>
            <person name="Grishin N.V."/>
        </authorList>
    </citation>
    <scope>NUCLEOTIDE SEQUENCE [LARGE SCALE GENOMIC DNA]</scope>
    <source>
        <strain evidence="1 2">IBT 40285</strain>
    </source>
</reference>
<organism evidence="1 2">
    <name type="scientific">Stachybotrys chlorohalonatus (strain IBT 40285)</name>
    <dbReference type="NCBI Taxonomy" id="1283841"/>
    <lineage>
        <taxon>Eukaryota</taxon>
        <taxon>Fungi</taxon>
        <taxon>Dikarya</taxon>
        <taxon>Ascomycota</taxon>
        <taxon>Pezizomycotina</taxon>
        <taxon>Sordariomycetes</taxon>
        <taxon>Hypocreomycetidae</taxon>
        <taxon>Hypocreales</taxon>
        <taxon>Stachybotryaceae</taxon>
        <taxon>Stachybotrys</taxon>
    </lineage>
</organism>
<accession>A0A084R0M1</accession>
<dbReference type="AlphaFoldDB" id="A0A084R0M1"/>
<name>A0A084R0M1_STAC4</name>
<evidence type="ECO:0000313" key="2">
    <source>
        <dbReference type="Proteomes" id="UP000028524"/>
    </source>
</evidence>
<dbReference type="Proteomes" id="UP000028524">
    <property type="component" value="Unassembled WGS sequence"/>
</dbReference>
<evidence type="ECO:0000313" key="1">
    <source>
        <dbReference type="EMBL" id="KFA69756.1"/>
    </source>
</evidence>